<protein>
    <submittedName>
        <fullName evidence="2">Uncharacterized protein</fullName>
    </submittedName>
</protein>
<accession>A0A3P1URJ0</accession>
<sequence length="251" mass="28361">MHDENQHPRGRDGRWVAKPAGALPASLTGGPGGPEQAAPRRVQGLLDGPWDQETLDGITGMVSATGRGAAFGDDERARRWWRPTSYADPLDRVALALRAGREHGWRRADQMQALHDALQDKREPRGPVNFEEWATALWDYGMVREPRGRELDLDGAVRAGFDPEVDDLEDWRVLDVDEATWLEEPGDLDALEPDESGYVIVLDSRGDYWARQQDASWRQVDPWTPNRTLAARATSEALTDWHQDLLRIRLR</sequence>
<dbReference type="RefSeq" id="WP_124934602.1">
    <property type="nucleotide sequence ID" value="NZ_RQZC01000027.1"/>
</dbReference>
<keyword evidence="3" id="KW-1185">Reference proteome</keyword>
<dbReference type="AlphaFoldDB" id="A0A3P1URJ0"/>
<gene>
    <name evidence="2" type="ORF">EII10_11355</name>
</gene>
<dbReference type="Proteomes" id="UP000271272">
    <property type="component" value="Unassembled WGS sequence"/>
</dbReference>
<feature type="region of interest" description="Disordered" evidence="1">
    <location>
        <begin position="1"/>
        <end position="40"/>
    </location>
</feature>
<reference evidence="2 3" key="1">
    <citation type="submission" date="2018-11" db="EMBL/GenBank/DDBJ databases">
        <title>Genomes From Bacteria Associated with the Canine Oral Cavity: a Test Case for Automated Genome-Based Taxonomic Assignment.</title>
        <authorList>
            <person name="Coil D.A."/>
            <person name="Jospin G."/>
            <person name="Darling A.E."/>
            <person name="Wallis C."/>
            <person name="Davis I.J."/>
            <person name="Harris S."/>
            <person name="Eisen J.A."/>
            <person name="Holcombe L.J."/>
            <person name="O'Flynn C."/>
        </authorList>
    </citation>
    <scope>NUCLEOTIDE SEQUENCE [LARGE SCALE GENOMIC DNA]</scope>
    <source>
        <strain evidence="2 3">OH5050</strain>
    </source>
</reference>
<proteinExistence type="predicted"/>
<comment type="caution">
    <text evidence="2">The sequence shown here is derived from an EMBL/GenBank/DDBJ whole genome shotgun (WGS) entry which is preliminary data.</text>
</comment>
<organism evidence="2 3">
    <name type="scientific">Actinomyces bowdenii</name>
    <dbReference type="NCBI Taxonomy" id="131109"/>
    <lineage>
        <taxon>Bacteria</taxon>
        <taxon>Bacillati</taxon>
        <taxon>Actinomycetota</taxon>
        <taxon>Actinomycetes</taxon>
        <taxon>Actinomycetales</taxon>
        <taxon>Actinomycetaceae</taxon>
        <taxon>Actinomyces</taxon>
    </lineage>
</organism>
<evidence type="ECO:0000313" key="2">
    <source>
        <dbReference type="EMBL" id="RRD24451.1"/>
    </source>
</evidence>
<evidence type="ECO:0000313" key="3">
    <source>
        <dbReference type="Proteomes" id="UP000271272"/>
    </source>
</evidence>
<name>A0A3P1URJ0_9ACTO</name>
<feature type="compositionally biased region" description="Basic and acidic residues" evidence="1">
    <location>
        <begin position="1"/>
        <end position="15"/>
    </location>
</feature>
<evidence type="ECO:0000256" key="1">
    <source>
        <dbReference type="SAM" id="MobiDB-lite"/>
    </source>
</evidence>
<dbReference type="EMBL" id="RQZC01000027">
    <property type="protein sequence ID" value="RRD24451.1"/>
    <property type="molecule type" value="Genomic_DNA"/>
</dbReference>